<dbReference type="AlphaFoldDB" id="A0A4S4K6Y3"/>
<evidence type="ECO:0000313" key="2">
    <source>
        <dbReference type="Proteomes" id="UP000309038"/>
    </source>
</evidence>
<evidence type="ECO:0000313" key="1">
    <source>
        <dbReference type="EMBL" id="THG93575.1"/>
    </source>
</evidence>
<name>A0A4S4K6Y3_9APHY</name>
<accession>A0A4S4K6Y3</accession>
<comment type="caution">
    <text evidence="1">The sequence shown here is derived from an EMBL/GenBank/DDBJ whole genome shotgun (WGS) entry which is preliminary data.</text>
</comment>
<proteinExistence type="predicted"/>
<dbReference type="Proteomes" id="UP000309038">
    <property type="component" value="Unassembled WGS sequence"/>
</dbReference>
<keyword evidence="2" id="KW-1185">Reference proteome</keyword>
<gene>
    <name evidence="1" type="ORF">EW026_g7694</name>
</gene>
<organism evidence="1 2">
    <name type="scientific">Hermanssonia centrifuga</name>
    <dbReference type="NCBI Taxonomy" id="98765"/>
    <lineage>
        <taxon>Eukaryota</taxon>
        <taxon>Fungi</taxon>
        <taxon>Dikarya</taxon>
        <taxon>Basidiomycota</taxon>
        <taxon>Agaricomycotina</taxon>
        <taxon>Agaricomycetes</taxon>
        <taxon>Polyporales</taxon>
        <taxon>Meruliaceae</taxon>
        <taxon>Hermanssonia</taxon>
    </lineage>
</organism>
<reference evidence="1 2" key="1">
    <citation type="submission" date="2019-02" db="EMBL/GenBank/DDBJ databases">
        <title>Genome sequencing of the rare red list fungi Phlebia centrifuga.</title>
        <authorList>
            <person name="Buettner E."/>
            <person name="Kellner H."/>
        </authorList>
    </citation>
    <scope>NUCLEOTIDE SEQUENCE [LARGE SCALE GENOMIC DNA]</scope>
    <source>
        <strain evidence="1 2">DSM 108282</strain>
    </source>
</reference>
<sequence>LAIACRAETITFVFSEQWEENKTLTTFIMSSDTKSKDYLRVPKFNVSGTNWVVYKDRLKFAANARGYLHHINKTATAPVLALTTKPDPLNLDLVADKKYQEAVEKHKKEVAVWKKGEVVMKQLIALSIPDSLFMKVRGNVTAQLDGISQRL</sequence>
<dbReference type="EMBL" id="SGPJ01000624">
    <property type="protein sequence ID" value="THG93575.1"/>
    <property type="molecule type" value="Genomic_DNA"/>
</dbReference>
<feature type="non-terminal residue" evidence="1">
    <location>
        <position position="1"/>
    </location>
</feature>
<protein>
    <submittedName>
        <fullName evidence="1">Uncharacterized protein</fullName>
    </submittedName>
</protein>